<evidence type="ECO:0000256" key="1">
    <source>
        <dbReference type="PROSITE-ProRule" id="PRU00708"/>
    </source>
</evidence>
<feature type="region of interest" description="Disordered" evidence="2">
    <location>
        <begin position="1"/>
        <end position="25"/>
    </location>
</feature>
<gene>
    <name evidence="3" type="ORF">SCF082_LOCUS8793</name>
</gene>
<organism evidence="3 4">
    <name type="scientific">Durusdinium trenchii</name>
    <dbReference type="NCBI Taxonomy" id="1381693"/>
    <lineage>
        <taxon>Eukaryota</taxon>
        <taxon>Sar</taxon>
        <taxon>Alveolata</taxon>
        <taxon>Dinophyceae</taxon>
        <taxon>Suessiales</taxon>
        <taxon>Symbiodiniaceae</taxon>
        <taxon>Durusdinium</taxon>
    </lineage>
</organism>
<feature type="repeat" description="PPR" evidence="1">
    <location>
        <begin position="223"/>
        <end position="257"/>
    </location>
</feature>
<reference evidence="3 4" key="1">
    <citation type="submission" date="2024-02" db="EMBL/GenBank/DDBJ databases">
        <authorList>
            <person name="Chen Y."/>
            <person name="Shah S."/>
            <person name="Dougan E. K."/>
            <person name="Thang M."/>
            <person name="Chan C."/>
        </authorList>
    </citation>
    <scope>NUCLEOTIDE SEQUENCE [LARGE SCALE GENOMIC DNA]</scope>
</reference>
<feature type="region of interest" description="Disordered" evidence="2">
    <location>
        <begin position="74"/>
        <end position="132"/>
    </location>
</feature>
<dbReference type="EMBL" id="CAXAMM010005080">
    <property type="protein sequence ID" value="CAK9005909.1"/>
    <property type="molecule type" value="Genomic_DNA"/>
</dbReference>
<evidence type="ECO:0000313" key="3">
    <source>
        <dbReference type="EMBL" id="CAK9005909.1"/>
    </source>
</evidence>
<dbReference type="Proteomes" id="UP001642464">
    <property type="component" value="Unassembled WGS sequence"/>
</dbReference>
<name>A0ABP0IV06_9DINO</name>
<comment type="caution">
    <text evidence="3">The sequence shown here is derived from an EMBL/GenBank/DDBJ whole genome shotgun (WGS) entry which is preliminary data.</text>
</comment>
<evidence type="ECO:0008006" key="5">
    <source>
        <dbReference type="Google" id="ProtNLM"/>
    </source>
</evidence>
<feature type="non-terminal residue" evidence="3">
    <location>
        <position position="1"/>
    </location>
</feature>
<evidence type="ECO:0000256" key="2">
    <source>
        <dbReference type="SAM" id="MobiDB-lite"/>
    </source>
</evidence>
<protein>
    <recommendedName>
        <fullName evidence="5">Pentacotripeptide-repeat region of PRORP domain-containing protein</fullName>
    </recommendedName>
</protein>
<accession>A0ABP0IV06</accession>
<feature type="compositionally biased region" description="Low complexity" evidence="2">
    <location>
        <begin position="106"/>
        <end position="115"/>
    </location>
</feature>
<feature type="region of interest" description="Disordered" evidence="2">
    <location>
        <begin position="155"/>
        <end position="182"/>
    </location>
</feature>
<feature type="compositionally biased region" description="Basic residues" evidence="2">
    <location>
        <begin position="79"/>
        <end position="89"/>
    </location>
</feature>
<proteinExistence type="predicted"/>
<keyword evidence="4" id="KW-1185">Reference proteome</keyword>
<sequence length="275" mass="30718">RCASISFGFSARHGPRPLRNGRQDGLRRFGSQREDFHCDRLAGASAPTTVALRDLATWEQKLVYPRKLLLAAREAGRRTQTRRTRSAQIKKKEQLGQSSRKKSNEAQHAQATPAAPAAPAPEPSPTQAPEVKDTWPEDLSTWMNLVAFKERQQRVFLPVDDPPPPSKRPAAEDSRVSSSRESQRLNAWAQRFLKGLAEKASMDSSKTCQELSDILEAERVNMAEETYVALVELCVEAQNLPDASRLYSEMEAKGFKAQNDLTDQVIGLYSKTQAK</sequence>
<dbReference type="PROSITE" id="PS51375">
    <property type="entry name" value="PPR"/>
    <property type="match status" value="1"/>
</dbReference>
<evidence type="ECO:0000313" key="4">
    <source>
        <dbReference type="Proteomes" id="UP001642464"/>
    </source>
</evidence>
<feature type="compositionally biased region" description="Pro residues" evidence="2">
    <location>
        <begin position="116"/>
        <end position="126"/>
    </location>
</feature>
<dbReference type="InterPro" id="IPR002885">
    <property type="entry name" value="PPR_rpt"/>
</dbReference>